<keyword evidence="2 4" id="KW-0547">Nucleotide-binding</keyword>
<name>A0A366JXA4_CYTFI</name>
<feature type="binding site" evidence="4">
    <location>
        <position position="65"/>
    </location>
    <ligand>
        <name>substrate</name>
    </ligand>
</feature>
<evidence type="ECO:0000256" key="5">
    <source>
        <dbReference type="RuleBase" id="RU361279"/>
    </source>
</evidence>
<evidence type="ECO:0000313" key="7">
    <source>
        <dbReference type="Proteomes" id="UP000252731"/>
    </source>
</evidence>
<dbReference type="GO" id="GO:0046872">
    <property type="term" value="F:metal ion binding"/>
    <property type="evidence" value="ECO:0007669"/>
    <property type="project" value="UniProtKB-KW"/>
</dbReference>
<feature type="binding site" evidence="4">
    <location>
        <begin position="14"/>
        <end position="18"/>
    </location>
    <ligand>
        <name>ATP</name>
        <dbReference type="ChEBI" id="CHEBI:30616"/>
    </ligand>
</feature>
<dbReference type="Pfam" id="PF01812">
    <property type="entry name" value="5-FTHF_cyc-lig"/>
    <property type="match status" value="1"/>
</dbReference>
<gene>
    <name evidence="6" type="ORF">DFO70_105392</name>
</gene>
<evidence type="ECO:0000256" key="4">
    <source>
        <dbReference type="PIRSR" id="PIRSR006806-1"/>
    </source>
</evidence>
<dbReference type="Proteomes" id="UP000252731">
    <property type="component" value="Unassembled WGS sequence"/>
</dbReference>
<feature type="binding site" evidence="4">
    <location>
        <begin position="144"/>
        <end position="152"/>
    </location>
    <ligand>
        <name>ATP</name>
        <dbReference type="ChEBI" id="CHEBI:30616"/>
    </ligand>
</feature>
<comment type="catalytic activity">
    <reaction evidence="5">
        <text>(6S)-5-formyl-5,6,7,8-tetrahydrofolate + ATP = (6R)-5,10-methenyltetrahydrofolate + ADP + phosphate</text>
        <dbReference type="Rhea" id="RHEA:10488"/>
        <dbReference type="ChEBI" id="CHEBI:30616"/>
        <dbReference type="ChEBI" id="CHEBI:43474"/>
        <dbReference type="ChEBI" id="CHEBI:57455"/>
        <dbReference type="ChEBI" id="CHEBI:57457"/>
        <dbReference type="ChEBI" id="CHEBI:456216"/>
        <dbReference type="EC" id="6.3.3.2"/>
    </reaction>
</comment>
<evidence type="ECO:0000256" key="2">
    <source>
        <dbReference type="ARBA" id="ARBA00022741"/>
    </source>
</evidence>
<keyword evidence="7" id="KW-1185">Reference proteome</keyword>
<proteinExistence type="inferred from homology"/>
<dbReference type="AlphaFoldDB" id="A0A366JXA4"/>
<keyword evidence="3 4" id="KW-0067">ATP-binding</keyword>
<dbReference type="PIRSF" id="PIRSF006806">
    <property type="entry name" value="FTHF_cligase"/>
    <property type="match status" value="1"/>
</dbReference>
<dbReference type="EC" id="6.3.3.2" evidence="5"/>
<feature type="binding site" evidence="4">
    <location>
        <position position="60"/>
    </location>
    <ligand>
        <name>substrate</name>
    </ligand>
</feature>
<accession>A0A366JXA4</accession>
<dbReference type="InterPro" id="IPR002698">
    <property type="entry name" value="FTHF_cligase"/>
</dbReference>
<protein>
    <recommendedName>
        <fullName evidence="5">5-formyltetrahydrofolate cyclo-ligase</fullName>
        <ecNumber evidence="5">6.3.3.2</ecNumber>
    </recommendedName>
</protein>
<organism evidence="6 7">
    <name type="scientific">Cytobacillus firmus</name>
    <name type="common">Bacillus firmus</name>
    <dbReference type="NCBI Taxonomy" id="1399"/>
    <lineage>
        <taxon>Bacteria</taxon>
        <taxon>Bacillati</taxon>
        <taxon>Bacillota</taxon>
        <taxon>Bacilli</taxon>
        <taxon>Bacillales</taxon>
        <taxon>Bacillaceae</taxon>
        <taxon>Cytobacillus</taxon>
    </lineage>
</organism>
<comment type="caution">
    <text evidence="6">The sequence shown here is derived from an EMBL/GenBank/DDBJ whole genome shotgun (WGS) entry which is preliminary data.</text>
</comment>
<reference evidence="6 7" key="1">
    <citation type="submission" date="2018-06" db="EMBL/GenBank/DDBJ databases">
        <title>Freshwater and sediment microbial communities from various areas in North America, analyzing microbe dynamics in response to fracking.</title>
        <authorList>
            <person name="Lamendella R."/>
        </authorList>
    </citation>
    <scope>NUCLEOTIDE SEQUENCE [LARGE SCALE GENOMIC DNA]</scope>
    <source>
        <strain evidence="6 7">14_TX</strain>
    </source>
</reference>
<dbReference type="GO" id="GO:0030272">
    <property type="term" value="F:5-formyltetrahydrofolate cyclo-ligase activity"/>
    <property type="evidence" value="ECO:0007669"/>
    <property type="project" value="UniProtKB-EC"/>
</dbReference>
<keyword evidence="6" id="KW-0436">Ligase</keyword>
<dbReference type="InterPro" id="IPR037171">
    <property type="entry name" value="NagB/RpiA_transferase-like"/>
</dbReference>
<dbReference type="SUPFAM" id="SSF100950">
    <property type="entry name" value="NagB/RpiA/CoA transferase-like"/>
    <property type="match status" value="1"/>
</dbReference>
<keyword evidence="5" id="KW-0460">Magnesium</keyword>
<dbReference type="NCBIfam" id="TIGR02727">
    <property type="entry name" value="MTHFS_bact"/>
    <property type="match status" value="1"/>
</dbReference>
<evidence type="ECO:0000256" key="3">
    <source>
        <dbReference type="ARBA" id="ARBA00022840"/>
    </source>
</evidence>
<dbReference type="PANTHER" id="PTHR23407">
    <property type="entry name" value="ATPASE INHIBITOR/5-FORMYLTETRAHYDROFOLATE CYCLO-LIGASE"/>
    <property type="match status" value="1"/>
</dbReference>
<dbReference type="EMBL" id="QNSF01000005">
    <property type="protein sequence ID" value="RBP94146.1"/>
    <property type="molecule type" value="Genomic_DNA"/>
</dbReference>
<dbReference type="STRING" id="1399.VL14_18135"/>
<dbReference type="InterPro" id="IPR024185">
    <property type="entry name" value="FTHF_cligase-like_sf"/>
</dbReference>
<dbReference type="GO" id="GO:0035999">
    <property type="term" value="P:tetrahydrofolate interconversion"/>
    <property type="evidence" value="ECO:0007669"/>
    <property type="project" value="TreeGrafter"/>
</dbReference>
<dbReference type="PANTHER" id="PTHR23407:SF1">
    <property type="entry name" value="5-FORMYLTETRAHYDROFOLATE CYCLO-LIGASE"/>
    <property type="match status" value="1"/>
</dbReference>
<comment type="similarity">
    <text evidence="1 5">Belongs to the 5-formyltetrahydrofolate cyclo-ligase family.</text>
</comment>
<comment type="cofactor">
    <cofactor evidence="5">
        <name>Mg(2+)</name>
        <dbReference type="ChEBI" id="CHEBI:18420"/>
    </cofactor>
</comment>
<evidence type="ECO:0000313" key="6">
    <source>
        <dbReference type="EMBL" id="RBP94146.1"/>
    </source>
</evidence>
<evidence type="ECO:0000256" key="1">
    <source>
        <dbReference type="ARBA" id="ARBA00010638"/>
    </source>
</evidence>
<keyword evidence="5" id="KW-0479">Metal-binding</keyword>
<dbReference type="GO" id="GO:0009396">
    <property type="term" value="P:folic acid-containing compound biosynthetic process"/>
    <property type="evidence" value="ECO:0007669"/>
    <property type="project" value="TreeGrafter"/>
</dbReference>
<dbReference type="Gene3D" id="3.40.50.10420">
    <property type="entry name" value="NagB/RpiA/CoA transferase-like"/>
    <property type="match status" value="1"/>
</dbReference>
<dbReference type="GO" id="GO:0005524">
    <property type="term" value="F:ATP binding"/>
    <property type="evidence" value="ECO:0007669"/>
    <property type="project" value="UniProtKB-KW"/>
</dbReference>
<sequence>MSSSVGGFDMKMDKKALRKQMLDRMKELSKPEYEQLSYEIASSLYSSPLWLQAKTIGITVSKPPEADTWQIIRKAWEDGKRVAVPKCIPKAKQMVFRELKSFRELESVYYGLWEPNPEKTDEVRSEEIETLIVPGLAYMKNGFRLGFGGGYYDRFLEQYKGRTVSLAFELQVITGFQVENHDKPVEMIITEQQVWASGNA</sequence>